<accession>X0X0Q2</accession>
<reference evidence="1" key="1">
    <citation type="journal article" date="2014" name="Front. Microbiol.">
        <title>High frequency of phylogenetically diverse reductive dehalogenase-homologous genes in deep subseafloor sedimentary metagenomes.</title>
        <authorList>
            <person name="Kawai M."/>
            <person name="Futagami T."/>
            <person name="Toyoda A."/>
            <person name="Takaki Y."/>
            <person name="Nishi S."/>
            <person name="Hori S."/>
            <person name="Arai W."/>
            <person name="Tsubouchi T."/>
            <person name="Morono Y."/>
            <person name="Uchiyama I."/>
            <person name="Ito T."/>
            <person name="Fujiyama A."/>
            <person name="Inagaki F."/>
            <person name="Takami H."/>
        </authorList>
    </citation>
    <scope>NUCLEOTIDE SEQUENCE</scope>
    <source>
        <strain evidence="1">Expedition CK06-06</strain>
    </source>
</reference>
<evidence type="ECO:0000313" key="1">
    <source>
        <dbReference type="EMBL" id="GAG36779.1"/>
    </source>
</evidence>
<protein>
    <recommendedName>
        <fullName evidence="2">Terminase large subunit gp17-like C-terminal domain-containing protein</fullName>
    </recommendedName>
</protein>
<dbReference type="AlphaFoldDB" id="X0X0Q2"/>
<dbReference type="InterPro" id="IPR027417">
    <property type="entry name" value="P-loop_NTPase"/>
</dbReference>
<organism evidence="1">
    <name type="scientific">marine sediment metagenome</name>
    <dbReference type="NCBI Taxonomy" id="412755"/>
    <lineage>
        <taxon>unclassified sequences</taxon>
        <taxon>metagenomes</taxon>
        <taxon>ecological metagenomes</taxon>
    </lineage>
</organism>
<feature type="non-terminal residue" evidence="1">
    <location>
        <position position="240"/>
    </location>
</feature>
<sequence>TIPVVSRKESLAVELLDRVRLAYHSLREPKASLATDRQTQLQFDNGSRIIAEAASEKVGRTYAASDVVFDEFAHCAWQEQMWRSVRPTVSATGNIAVISTPSGEGDLFERRWTALTGRPPLPGRDAQEWSVSVSNSNWRAFHLPWWAHPGRDDKWKENERQEYTAAGWRQEYECDFLSAAEAIFGAACIDACVKIGSHWLPRVMAQAVHGVDVAGQGRDDSVILTLDDSSKPYWITDIFA</sequence>
<gene>
    <name evidence="1" type="ORF">S01H1_74424</name>
</gene>
<dbReference type="Gene3D" id="3.40.50.300">
    <property type="entry name" value="P-loop containing nucleotide triphosphate hydrolases"/>
    <property type="match status" value="1"/>
</dbReference>
<dbReference type="EMBL" id="BARS01049791">
    <property type="protein sequence ID" value="GAG36779.1"/>
    <property type="molecule type" value="Genomic_DNA"/>
</dbReference>
<comment type="caution">
    <text evidence="1">The sequence shown here is derived from an EMBL/GenBank/DDBJ whole genome shotgun (WGS) entry which is preliminary data.</text>
</comment>
<proteinExistence type="predicted"/>
<evidence type="ECO:0008006" key="2">
    <source>
        <dbReference type="Google" id="ProtNLM"/>
    </source>
</evidence>
<feature type="non-terminal residue" evidence="1">
    <location>
        <position position="1"/>
    </location>
</feature>
<name>X0X0Q2_9ZZZZ</name>